<evidence type="ECO:0000313" key="4">
    <source>
        <dbReference type="EMBL" id="JAS22185.1"/>
    </source>
</evidence>
<dbReference type="PANTHER" id="PTHR13518:SF1">
    <property type="entry name" value="C2ORF42 HOMOLOG"/>
    <property type="match status" value="1"/>
</dbReference>
<dbReference type="InterPro" id="IPR007527">
    <property type="entry name" value="Znf_SWIM"/>
</dbReference>
<dbReference type="InterPro" id="IPR029269">
    <property type="entry name" value="Zf-tcix"/>
</dbReference>
<dbReference type="AlphaFoldDB" id="A0A1B6D9B3"/>
<dbReference type="Pfam" id="PF14952">
    <property type="entry name" value="zf-tcix"/>
    <property type="match status" value="1"/>
</dbReference>
<proteinExistence type="predicted"/>
<reference evidence="4" key="1">
    <citation type="submission" date="2015-12" db="EMBL/GenBank/DDBJ databases">
        <title>De novo transcriptome assembly of four potential Pierce s Disease insect vectors from Arizona vineyards.</title>
        <authorList>
            <person name="Tassone E.E."/>
        </authorList>
    </citation>
    <scope>NUCLEOTIDE SEQUENCE</scope>
</reference>
<dbReference type="PANTHER" id="PTHR13518">
    <property type="entry name" value="PUTATIVE TREBLE-CLEF ZINC-FINGER C2ORF42 FAMILY MEMBER"/>
    <property type="match status" value="1"/>
</dbReference>
<keyword evidence="1" id="KW-0862">Zinc</keyword>
<evidence type="ECO:0000259" key="3">
    <source>
        <dbReference type="PROSITE" id="PS50966"/>
    </source>
</evidence>
<feature type="domain" description="SWIM-type" evidence="3">
    <location>
        <begin position="204"/>
        <end position="248"/>
    </location>
</feature>
<accession>A0A1B6D9B3</accession>
<organism evidence="4">
    <name type="scientific">Clastoptera arizonana</name>
    <name type="common">Arizona spittle bug</name>
    <dbReference type="NCBI Taxonomy" id="38151"/>
    <lineage>
        <taxon>Eukaryota</taxon>
        <taxon>Metazoa</taxon>
        <taxon>Ecdysozoa</taxon>
        <taxon>Arthropoda</taxon>
        <taxon>Hexapoda</taxon>
        <taxon>Insecta</taxon>
        <taxon>Pterygota</taxon>
        <taxon>Neoptera</taxon>
        <taxon>Paraneoptera</taxon>
        <taxon>Hemiptera</taxon>
        <taxon>Auchenorrhyncha</taxon>
        <taxon>Cercopoidea</taxon>
        <taxon>Clastopteridae</taxon>
        <taxon>Clastoptera</taxon>
    </lineage>
</organism>
<dbReference type="GO" id="GO:0008270">
    <property type="term" value="F:zinc ion binding"/>
    <property type="evidence" value="ECO:0007669"/>
    <property type="project" value="UniProtKB-KW"/>
</dbReference>
<feature type="region of interest" description="Disordered" evidence="2">
    <location>
        <begin position="376"/>
        <end position="438"/>
    </location>
</feature>
<dbReference type="GO" id="GO:0005634">
    <property type="term" value="C:nucleus"/>
    <property type="evidence" value="ECO:0007669"/>
    <property type="project" value="TreeGrafter"/>
</dbReference>
<dbReference type="PROSITE" id="PS50966">
    <property type="entry name" value="ZF_SWIM"/>
    <property type="match status" value="1"/>
</dbReference>
<evidence type="ECO:0000256" key="2">
    <source>
        <dbReference type="SAM" id="MobiDB-lite"/>
    </source>
</evidence>
<feature type="compositionally biased region" description="Basic and acidic residues" evidence="2">
    <location>
        <begin position="380"/>
        <end position="405"/>
    </location>
</feature>
<protein>
    <recommendedName>
        <fullName evidence="3">SWIM-type domain-containing protein</fullName>
    </recommendedName>
</protein>
<dbReference type="EMBL" id="GEDC01015113">
    <property type="protein sequence ID" value="JAS22185.1"/>
    <property type="molecule type" value="Transcribed_RNA"/>
</dbReference>
<sequence length="628" mass="71038">MQKEERIKSLFQDIGKSTLRGVRKCPKCGTSNGMRGFCCKNRACDVVFKEAGEKRKQSTDVCKLATSSNTQVFSVRVRDKGPDYRGFVQLPLLPSLSVGLVNEASALCFVDSCQRAFNTNVLKCHEKESSVDATCQHIQATMRCYAEAQPLLINNSVLYSLNFSLEVKEAVWQLVLETVGPLVQRVSKTVMVVKCKVTSKQPLGYLHVSFPGNQTHYSCTCPSYKGVPKITKNMGRCFHYYPCIAAFASDEKLSEEFAHFVDQDRQTLHIMRSKTDEVISEINGENSQNQLVAILSDVVNNCEVKIEVLREEAELLNQYSLSDGITQAEEFDTISATEITAENISELDMESLEVVYPESEITTLIINQDSFEEGEVLKNNTEKKTTPNVEVSEKRVNTKKKKDDAAQPQTTRSENASKRPRKPNNNQPKPSPVKKDGIDESIVNQSFINWLSSVTERINQTMHFQFSGKPASLVFHTPQEFFDCLRERISAGGFKRRLPNTTTAFVRKHAVPLGTFTKYTWHINNIIHCKQIFETPMMPLDITRSFIENKDGSYEPYVATNVQEEAFSKLENGPRIRPLELKTYLKVGRTTPDQKTPTPLIIEWIPDILPVSKVGELKITFEYGHRRP</sequence>
<keyword evidence="1" id="KW-0479">Metal-binding</keyword>
<dbReference type="InterPro" id="IPR026049">
    <property type="entry name" value="C2orf42"/>
</dbReference>
<gene>
    <name evidence="4" type="ORF">g.8302</name>
</gene>
<evidence type="ECO:0000256" key="1">
    <source>
        <dbReference type="PROSITE-ProRule" id="PRU00325"/>
    </source>
</evidence>
<keyword evidence="1" id="KW-0863">Zinc-finger</keyword>
<name>A0A1B6D9B3_9HEMI</name>